<keyword evidence="2" id="KW-1185">Reference proteome</keyword>
<comment type="caution">
    <text evidence="1">The sequence shown here is derived from an EMBL/GenBank/DDBJ whole genome shotgun (WGS) entry which is preliminary data.</text>
</comment>
<organism evidence="1 2">
    <name type="scientific">Cyanobium usitatum str. Tous</name>
    <dbReference type="NCBI Taxonomy" id="2116684"/>
    <lineage>
        <taxon>Bacteria</taxon>
        <taxon>Bacillati</taxon>
        <taxon>Cyanobacteriota</taxon>
        <taxon>Cyanophyceae</taxon>
        <taxon>Synechococcales</taxon>
        <taxon>Prochlorococcaceae</taxon>
        <taxon>Cyanobium</taxon>
    </lineage>
</organism>
<dbReference type="AlphaFoldDB" id="A0A2P7N233"/>
<sequence>MADAPYLVALALVELDGKRALPLTGKSQREASGGEPGEAGRTLALELLLRLWQRSDEGALRRAAAEDSLLLLEMPLEVMSERLPLIKADWIAGGTTEELLASLKQLAQRRWRIGIVKYQPATFTPWP</sequence>
<protein>
    <submittedName>
        <fullName evidence="1">Uncharacterized protein</fullName>
    </submittedName>
</protein>
<gene>
    <name evidence="1" type="ORF">C7K55_00880</name>
</gene>
<accession>A0A2P7N233</accession>
<name>A0A2P7N233_9CYAN</name>
<proteinExistence type="predicted"/>
<evidence type="ECO:0000313" key="1">
    <source>
        <dbReference type="EMBL" id="PSJ07526.1"/>
    </source>
</evidence>
<reference evidence="1 2" key="1">
    <citation type="journal article" date="2018" name="Environ. Microbiol.">
        <title>Ecological and genomic features of two widespread freshwater picocyanobacteria.</title>
        <authorList>
            <person name="Cabello-Yeves P.J."/>
            <person name="Picazo A."/>
            <person name="Camacho A."/>
            <person name="Callieri C."/>
            <person name="Rosselli R."/>
            <person name="Roda-Garcia J.J."/>
            <person name="Coutinho F.H."/>
            <person name="Rodriguez-Valera F."/>
        </authorList>
    </citation>
    <scope>NUCLEOTIDE SEQUENCE [LARGE SCALE GENOMIC DNA]</scope>
    <source>
        <strain evidence="1 2">Tous</strain>
    </source>
</reference>
<dbReference type="Proteomes" id="UP000243002">
    <property type="component" value="Unassembled WGS sequence"/>
</dbReference>
<dbReference type="OrthoDB" id="557744at2"/>
<dbReference type="EMBL" id="PXXO01000001">
    <property type="protein sequence ID" value="PSJ07526.1"/>
    <property type="molecule type" value="Genomic_DNA"/>
</dbReference>
<evidence type="ECO:0000313" key="2">
    <source>
        <dbReference type="Proteomes" id="UP000243002"/>
    </source>
</evidence>